<dbReference type="Proteomes" id="UP000568380">
    <property type="component" value="Unassembled WGS sequence"/>
</dbReference>
<proteinExistence type="predicted"/>
<keyword evidence="2" id="KW-0413">Isomerase</keyword>
<dbReference type="InterPro" id="IPR001853">
    <property type="entry name" value="DSBA-like_thioredoxin_dom"/>
</dbReference>
<dbReference type="Gene3D" id="3.40.30.10">
    <property type="entry name" value="Glutaredoxin"/>
    <property type="match status" value="1"/>
</dbReference>
<organism evidence="2 3">
    <name type="scientific">Nonomuraea endophytica</name>
    <dbReference type="NCBI Taxonomy" id="714136"/>
    <lineage>
        <taxon>Bacteria</taxon>
        <taxon>Bacillati</taxon>
        <taxon>Actinomycetota</taxon>
        <taxon>Actinomycetes</taxon>
        <taxon>Streptosporangiales</taxon>
        <taxon>Streptosporangiaceae</taxon>
        <taxon>Nonomuraea</taxon>
    </lineage>
</organism>
<sequence>MTDITVDIWSDLVCPWCYIGHRRFEHALGAFEHRDAVRVRHRSFELDPHGSTEPTITLPERMRRDLGLPAPQARAGMDRVAALAAEVGLEYRLDLAHPVNSFDAHRIQHAAADRGVGQAVRERLMRAYTGEGANVADHASLVRLAEEAGLDPEFAAEVLKGDDYGDAVRADEAEALRHGVSGVPGFVFDGRRVVSGAQPSEVFTEELRTAWRRAERR</sequence>
<protein>
    <submittedName>
        <fullName evidence="2">Putative DsbA family dithiol-disulfide isomerase</fullName>
    </submittedName>
</protein>
<comment type="caution">
    <text evidence="2">The sequence shown here is derived from an EMBL/GenBank/DDBJ whole genome shotgun (WGS) entry which is preliminary data.</text>
</comment>
<keyword evidence="3" id="KW-1185">Reference proteome</keyword>
<gene>
    <name evidence="2" type="ORF">HNR40_006439</name>
</gene>
<reference evidence="2 3" key="1">
    <citation type="submission" date="2020-08" db="EMBL/GenBank/DDBJ databases">
        <title>Genomic Encyclopedia of Type Strains, Phase IV (KMG-IV): sequencing the most valuable type-strain genomes for metagenomic binning, comparative biology and taxonomic classification.</title>
        <authorList>
            <person name="Goeker M."/>
        </authorList>
    </citation>
    <scope>NUCLEOTIDE SEQUENCE [LARGE SCALE GENOMIC DNA]</scope>
    <source>
        <strain evidence="2 3">DSM 45385</strain>
    </source>
</reference>
<feature type="domain" description="DSBA-like thioredoxin" evidence="1">
    <location>
        <begin position="5"/>
        <end position="207"/>
    </location>
</feature>
<dbReference type="PANTHER" id="PTHR13887">
    <property type="entry name" value="GLUTATHIONE S-TRANSFERASE KAPPA"/>
    <property type="match status" value="1"/>
</dbReference>
<dbReference type="GO" id="GO:0016491">
    <property type="term" value="F:oxidoreductase activity"/>
    <property type="evidence" value="ECO:0007669"/>
    <property type="project" value="InterPro"/>
</dbReference>
<dbReference type="RefSeq" id="WP_184967846.1">
    <property type="nucleotide sequence ID" value="NZ_JACHIN010000009.1"/>
</dbReference>
<dbReference type="EMBL" id="JACHIN010000009">
    <property type="protein sequence ID" value="MBB5080950.1"/>
    <property type="molecule type" value="Genomic_DNA"/>
</dbReference>
<dbReference type="AlphaFoldDB" id="A0A7W8EHH1"/>
<dbReference type="CDD" id="cd03024">
    <property type="entry name" value="DsbA_FrnE"/>
    <property type="match status" value="1"/>
</dbReference>
<evidence type="ECO:0000313" key="2">
    <source>
        <dbReference type="EMBL" id="MBB5080950.1"/>
    </source>
</evidence>
<name>A0A7W8EHH1_9ACTN</name>
<dbReference type="InterPro" id="IPR036249">
    <property type="entry name" value="Thioredoxin-like_sf"/>
</dbReference>
<evidence type="ECO:0000313" key="3">
    <source>
        <dbReference type="Proteomes" id="UP000568380"/>
    </source>
</evidence>
<dbReference type="GO" id="GO:0016853">
    <property type="term" value="F:isomerase activity"/>
    <property type="evidence" value="ECO:0007669"/>
    <property type="project" value="UniProtKB-KW"/>
</dbReference>
<dbReference type="PANTHER" id="PTHR13887:SF41">
    <property type="entry name" value="THIOREDOXIN SUPERFAMILY PROTEIN"/>
    <property type="match status" value="1"/>
</dbReference>
<dbReference type="SUPFAM" id="SSF52833">
    <property type="entry name" value="Thioredoxin-like"/>
    <property type="match status" value="1"/>
</dbReference>
<evidence type="ECO:0000259" key="1">
    <source>
        <dbReference type="Pfam" id="PF01323"/>
    </source>
</evidence>
<dbReference type="Pfam" id="PF01323">
    <property type="entry name" value="DSBA"/>
    <property type="match status" value="1"/>
</dbReference>
<accession>A0A7W8EHH1</accession>